<dbReference type="InterPro" id="IPR003148">
    <property type="entry name" value="RCK_N"/>
</dbReference>
<keyword evidence="4" id="KW-0630">Potassium</keyword>
<evidence type="ECO:0000256" key="1">
    <source>
        <dbReference type="ARBA" id="ARBA00003660"/>
    </source>
</evidence>
<dbReference type="Pfam" id="PF02254">
    <property type="entry name" value="TrkA_N"/>
    <property type="match status" value="1"/>
</dbReference>
<keyword evidence="6" id="KW-0406">Ion transport</keyword>
<evidence type="ECO:0000313" key="9">
    <source>
        <dbReference type="EMBL" id="KAB7518904.1"/>
    </source>
</evidence>
<dbReference type="InterPro" id="IPR036721">
    <property type="entry name" value="RCK_C_sf"/>
</dbReference>
<proteinExistence type="predicted"/>
<dbReference type="Gene3D" id="3.30.70.1450">
    <property type="entry name" value="Regulator of K+ conductance, C-terminal domain"/>
    <property type="match status" value="1"/>
</dbReference>
<keyword evidence="2" id="KW-0813">Transport</keyword>
<name>A0A5N5UJJ2_9EURY</name>
<dbReference type="InterPro" id="IPR006036">
    <property type="entry name" value="K_uptake_TrkA"/>
</dbReference>
<dbReference type="InterPro" id="IPR050721">
    <property type="entry name" value="Trk_Ktr_HKT_K-transport"/>
</dbReference>
<gene>
    <name evidence="9" type="ORF">DP108_07030</name>
</gene>
<dbReference type="Gene3D" id="3.40.50.720">
    <property type="entry name" value="NAD(P)-binding Rossmann-like Domain"/>
    <property type="match status" value="1"/>
</dbReference>
<dbReference type="PANTHER" id="PTHR43833">
    <property type="entry name" value="POTASSIUM CHANNEL PROTEIN 2-RELATED-RELATED"/>
    <property type="match status" value="1"/>
</dbReference>
<dbReference type="Proteomes" id="UP000326207">
    <property type="component" value="Unassembled WGS sequence"/>
</dbReference>
<dbReference type="PROSITE" id="PS51202">
    <property type="entry name" value="RCK_C"/>
    <property type="match status" value="1"/>
</dbReference>
<evidence type="ECO:0000256" key="4">
    <source>
        <dbReference type="ARBA" id="ARBA00022958"/>
    </source>
</evidence>
<dbReference type="PRINTS" id="PR00335">
    <property type="entry name" value="KUPTAKETRKA"/>
</dbReference>
<feature type="domain" description="RCK C-terminal" evidence="8">
    <location>
        <begin position="134"/>
        <end position="215"/>
    </location>
</feature>
<dbReference type="GO" id="GO:0015079">
    <property type="term" value="F:potassium ion transmembrane transporter activity"/>
    <property type="evidence" value="ECO:0007669"/>
    <property type="project" value="InterPro"/>
</dbReference>
<dbReference type="InterPro" id="IPR006037">
    <property type="entry name" value="RCK_C"/>
</dbReference>
<dbReference type="AlphaFoldDB" id="A0A5N5UJJ2"/>
<comment type="function">
    <text evidence="1">Part of a potassium transport system.</text>
</comment>
<organism evidence="9 10">
    <name type="scientific">Halosegnis rubeus</name>
    <dbReference type="NCBI Taxonomy" id="2212850"/>
    <lineage>
        <taxon>Archaea</taxon>
        <taxon>Methanobacteriati</taxon>
        <taxon>Methanobacteriota</taxon>
        <taxon>Stenosarchaea group</taxon>
        <taxon>Halobacteria</taxon>
        <taxon>Halobacteriales</taxon>
        <taxon>Natronomonadaceae</taxon>
        <taxon>Halosegnis</taxon>
    </lineage>
</organism>
<dbReference type="SUPFAM" id="SSF116726">
    <property type="entry name" value="TrkA C-terminal domain-like"/>
    <property type="match status" value="1"/>
</dbReference>
<dbReference type="EMBL" id="QMDY01000003">
    <property type="protein sequence ID" value="KAB7518904.1"/>
    <property type="molecule type" value="Genomic_DNA"/>
</dbReference>
<protein>
    <submittedName>
        <fullName evidence="9">TrkA family potassium uptake protein</fullName>
    </submittedName>
</protein>
<dbReference type="PROSITE" id="PS51201">
    <property type="entry name" value="RCK_N"/>
    <property type="match status" value="1"/>
</dbReference>
<dbReference type="GO" id="GO:0005886">
    <property type="term" value="C:plasma membrane"/>
    <property type="evidence" value="ECO:0007669"/>
    <property type="project" value="InterPro"/>
</dbReference>
<dbReference type="PANTHER" id="PTHR43833:SF5">
    <property type="entry name" value="TRK SYSTEM POTASSIUM UPTAKE PROTEIN TRKA"/>
    <property type="match status" value="1"/>
</dbReference>
<feature type="domain" description="RCK N-terminal" evidence="7">
    <location>
        <begin position="2"/>
        <end position="117"/>
    </location>
</feature>
<dbReference type="RefSeq" id="WP_152156226.1">
    <property type="nucleotide sequence ID" value="NZ_QMDY01000003.1"/>
</dbReference>
<evidence type="ECO:0000256" key="6">
    <source>
        <dbReference type="ARBA" id="ARBA00023065"/>
    </source>
</evidence>
<sequence>MTRDIIIAGGGRIGFQAAELLAARDENVTIIEEDKDRITEIADAWIATVIQADASDPDILEQAGIKYVDTIAALTELTGLNLAVCLLATQLADGIRTVARVDRETDGAYDRFVDAVVYPEEAGARVVANQTTGREVQTLAAVTGNIEILEIRVPKGAPAAGRTLAEVSFPAGTLVISGEDGSQISKPETTLTPGSQYVVAVEPDVVDEVLQLMHG</sequence>
<dbReference type="InterPro" id="IPR036291">
    <property type="entry name" value="NAD(P)-bd_dom_sf"/>
</dbReference>
<reference evidence="9 10" key="1">
    <citation type="submission" date="2019-10" db="EMBL/GenBank/DDBJ databases">
        <title>Unraveling microbial dark matter from salterns through culturing: the case of the genus Halosegnis.</title>
        <authorList>
            <person name="Duran-Viseras A."/>
            <person name="Andrei A.-S."/>
            <person name="Vera-Gargallo B."/>
            <person name="Ghai R."/>
            <person name="Sanchez-Porro C."/>
            <person name="Ventosa A."/>
        </authorList>
    </citation>
    <scope>NUCLEOTIDE SEQUENCE [LARGE SCALE GENOMIC DNA]</scope>
    <source>
        <strain evidence="9 10">F19-13</strain>
    </source>
</reference>
<dbReference type="SUPFAM" id="SSF51735">
    <property type="entry name" value="NAD(P)-binding Rossmann-fold domains"/>
    <property type="match status" value="1"/>
</dbReference>
<accession>A0A5N5UJJ2</accession>
<comment type="caution">
    <text evidence="9">The sequence shown here is derived from an EMBL/GenBank/DDBJ whole genome shotgun (WGS) entry which is preliminary data.</text>
</comment>
<evidence type="ECO:0000256" key="2">
    <source>
        <dbReference type="ARBA" id="ARBA00022448"/>
    </source>
</evidence>
<evidence type="ECO:0000259" key="7">
    <source>
        <dbReference type="PROSITE" id="PS51201"/>
    </source>
</evidence>
<evidence type="ECO:0000259" key="8">
    <source>
        <dbReference type="PROSITE" id="PS51202"/>
    </source>
</evidence>
<evidence type="ECO:0000313" key="10">
    <source>
        <dbReference type="Proteomes" id="UP000326207"/>
    </source>
</evidence>
<evidence type="ECO:0000256" key="5">
    <source>
        <dbReference type="ARBA" id="ARBA00023027"/>
    </source>
</evidence>
<evidence type="ECO:0000256" key="3">
    <source>
        <dbReference type="ARBA" id="ARBA00022538"/>
    </source>
</evidence>
<keyword evidence="3" id="KW-0633">Potassium transport</keyword>
<keyword evidence="5" id="KW-0520">NAD</keyword>
<dbReference type="Pfam" id="PF02080">
    <property type="entry name" value="TrkA_C"/>
    <property type="match status" value="1"/>
</dbReference>